<organism evidence="1 2">
    <name type="scientific">Araneus ventricosus</name>
    <name type="common">Orbweaver spider</name>
    <name type="synonym">Epeira ventricosa</name>
    <dbReference type="NCBI Taxonomy" id="182803"/>
    <lineage>
        <taxon>Eukaryota</taxon>
        <taxon>Metazoa</taxon>
        <taxon>Ecdysozoa</taxon>
        <taxon>Arthropoda</taxon>
        <taxon>Chelicerata</taxon>
        <taxon>Arachnida</taxon>
        <taxon>Araneae</taxon>
        <taxon>Araneomorphae</taxon>
        <taxon>Entelegynae</taxon>
        <taxon>Araneoidea</taxon>
        <taxon>Araneidae</taxon>
        <taxon>Araneus</taxon>
    </lineage>
</organism>
<evidence type="ECO:0000313" key="1">
    <source>
        <dbReference type="EMBL" id="GBM27588.1"/>
    </source>
</evidence>
<gene>
    <name evidence="1" type="ORF">AVEN_35252_1</name>
</gene>
<keyword evidence="2" id="KW-1185">Reference proteome</keyword>
<dbReference type="Proteomes" id="UP000499080">
    <property type="component" value="Unassembled WGS sequence"/>
</dbReference>
<sequence>MSPHAPVPVAITATKPVEWTWDYPPVQQAVVPYPVGEIVPLSRANSTSTPDSNHAGF</sequence>
<reference evidence="1 2" key="1">
    <citation type="journal article" date="2019" name="Sci. Rep.">
        <title>Orb-weaving spider Araneus ventricosus genome elucidates the spidroin gene catalogue.</title>
        <authorList>
            <person name="Kono N."/>
            <person name="Nakamura H."/>
            <person name="Ohtoshi R."/>
            <person name="Moran D.A.P."/>
            <person name="Shinohara A."/>
            <person name="Yoshida Y."/>
            <person name="Fujiwara M."/>
            <person name="Mori M."/>
            <person name="Tomita M."/>
            <person name="Arakawa K."/>
        </authorList>
    </citation>
    <scope>NUCLEOTIDE SEQUENCE [LARGE SCALE GENOMIC DNA]</scope>
</reference>
<feature type="non-terminal residue" evidence="1">
    <location>
        <position position="57"/>
    </location>
</feature>
<accession>A0A4Y2EHN3</accession>
<name>A0A4Y2EHN3_ARAVE</name>
<proteinExistence type="predicted"/>
<dbReference type="EMBL" id="BGPR01000590">
    <property type="protein sequence ID" value="GBM27588.1"/>
    <property type="molecule type" value="Genomic_DNA"/>
</dbReference>
<evidence type="ECO:0000313" key="2">
    <source>
        <dbReference type="Proteomes" id="UP000499080"/>
    </source>
</evidence>
<protein>
    <submittedName>
        <fullName evidence="1">Uncharacterized protein</fullName>
    </submittedName>
</protein>
<comment type="caution">
    <text evidence="1">The sequence shown here is derived from an EMBL/GenBank/DDBJ whole genome shotgun (WGS) entry which is preliminary data.</text>
</comment>
<dbReference type="AlphaFoldDB" id="A0A4Y2EHN3"/>